<dbReference type="PANTHER" id="PTHR30563:SF0">
    <property type="entry name" value="DNA RECOMBINATION PROTEIN RMUC"/>
    <property type="match status" value="1"/>
</dbReference>
<keyword evidence="5" id="KW-1133">Transmembrane helix</keyword>
<keyword evidence="5" id="KW-0472">Membrane</keyword>
<dbReference type="AlphaFoldDB" id="A0A1G1XKV5"/>
<comment type="function">
    <text evidence="1">Involved in DNA recombination.</text>
</comment>
<dbReference type="STRING" id="1797529.A2570_03070"/>
<comment type="similarity">
    <text evidence="2">Belongs to the RmuC family.</text>
</comment>
<protein>
    <recommendedName>
        <fullName evidence="8">DNA recombination protein RmuC</fullName>
    </recommendedName>
</protein>
<keyword evidence="4" id="KW-0233">DNA recombination</keyword>
<evidence type="ECO:0008006" key="8">
    <source>
        <dbReference type="Google" id="ProtNLM"/>
    </source>
</evidence>
<dbReference type="GO" id="GO:0006310">
    <property type="term" value="P:DNA recombination"/>
    <property type="evidence" value="ECO:0007669"/>
    <property type="project" value="UniProtKB-KW"/>
</dbReference>
<gene>
    <name evidence="6" type="ORF">A2570_03070</name>
</gene>
<evidence type="ECO:0000256" key="5">
    <source>
        <dbReference type="SAM" id="Phobius"/>
    </source>
</evidence>
<proteinExistence type="inferred from homology"/>
<dbReference type="PANTHER" id="PTHR30563">
    <property type="entry name" value="DNA RECOMBINATION PROTEIN RMUC"/>
    <property type="match status" value="1"/>
</dbReference>
<sequence length="370" mass="42265">MLCYELQAISYKLIFVDILIVITVVGFILLTMIFGAVVYFLLKKQQDETLQNQSIKGLQETISKMQVQMMEHMASQINAMRSSLDNSSQAVTKEARIFNEGIVQMREALKQVHEKVGTISSFQEIFKSPKLRGTWGEASLEHLLSQYYPKELYELQKMFSSGERADACVKLPDGKLIAIDSKFPFENFSKLEVVETDLEKEAIQKLFATDVKKHIDTIAQKYILPSENTLDYAIMYIPAEAVYYAIANPASKSVKEDLISYAWTKKIIVTSPNLFYLSLKTIEHWFRDVQVSKQTQEILKSFEKIRKDGEKLADDFRVLGKHIANSQSAYSGTEKRLGLMVDKVSRLTKGNLEEDNPLIPEEIQENKTSQ</sequence>
<accession>A0A1G1XKV5</accession>
<evidence type="ECO:0000256" key="4">
    <source>
        <dbReference type="ARBA" id="ARBA00023172"/>
    </source>
</evidence>
<comment type="caution">
    <text evidence="6">The sequence shown here is derived from an EMBL/GenBank/DDBJ whole genome shotgun (WGS) entry which is preliminary data.</text>
</comment>
<evidence type="ECO:0000313" key="6">
    <source>
        <dbReference type="EMBL" id="OGY40240.1"/>
    </source>
</evidence>
<dbReference type="Proteomes" id="UP000178570">
    <property type="component" value="Unassembled WGS sequence"/>
</dbReference>
<organism evidence="6 7">
    <name type="scientific">Candidatus Brennerbacteria bacterium RIFOXYD1_FULL_41_16</name>
    <dbReference type="NCBI Taxonomy" id="1797529"/>
    <lineage>
        <taxon>Bacteria</taxon>
        <taxon>Candidatus Brenneribacteriota</taxon>
    </lineage>
</organism>
<evidence type="ECO:0000256" key="1">
    <source>
        <dbReference type="ARBA" id="ARBA00003416"/>
    </source>
</evidence>
<evidence type="ECO:0000256" key="3">
    <source>
        <dbReference type="ARBA" id="ARBA00023054"/>
    </source>
</evidence>
<evidence type="ECO:0000256" key="2">
    <source>
        <dbReference type="ARBA" id="ARBA00009840"/>
    </source>
</evidence>
<name>A0A1G1XKV5_9BACT</name>
<dbReference type="EMBL" id="MHHY01000009">
    <property type="protein sequence ID" value="OGY40240.1"/>
    <property type="molecule type" value="Genomic_DNA"/>
</dbReference>
<dbReference type="Pfam" id="PF02646">
    <property type="entry name" value="RmuC"/>
    <property type="match status" value="1"/>
</dbReference>
<keyword evidence="3" id="KW-0175">Coiled coil</keyword>
<evidence type="ECO:0000313" key="7">
    <source>
        <dbReference type="Proteomes" id="UP000178570"/>
    </source>
</evidence>
<keyword evidence="5" id="KW-0812">Transmembrane</keyword>
<feature type="transmembrane region" description="Helical" evidence="5">
    <location>
        <begin position="14"/>
        <end position="42"/>
    </location>
</feature>
<reference evidence="6 7" key="1">
    <citation type="journal article" date="2016" name="Nat. Commun.">
        <title>Thousands of microbial genomes shed light on interconnected biogeochemical processes in an aquifer system.</title>
        <authorList>
            <person name="Anantharaman K."/>
            <person name="Brown C.T."/>
            <person name="Hug L.A."/>
            <person name="Sharon I."/>
            <person name="Castelle C.J."/>
            <person name="Probst A.J."/>
            <person name="Thomas B.C."/>
            <person name="Singh A."/>
            <person name="Wilkins M.J."/>
            <person name="Karaoz U."/>
            <person name="Brodie E.L."/>
            <person name="Williams K.H."/>
            <person name="Hubbard S.S."/>
            <person name="Banfield J.F."/>
        </authorList>
    </citation>
    <scope>NUCLEOTIDE SEQUENCE [LARGE SCALE GENOMIC DNA]</scope>
</reference>
<dbReference type="InterPro" id="IPR003798">
    <property type="entry name" value="DNA_recombination_RmuC"/>
</dbReference>